<organism evidence="8 9">
    <name type="scientific">Saxibacter everestensis</name>
    <dbReference type="NCBI Taxonomy" id="2909229"/>
    <lineage>
        <taxon>Bacteria</taxon>
        <taxon>Bacillati</taxon>
        <taxon>Actinomycetota</taxon>
        <taxon>Actinomycetes</taxon>
        <taxon>Micrococcales</taxon>
        <taxon>Brevibacteriaceae</taxon>
        <taxon>Saxibacter</taxon>
    </lineage>
</organism>
<keyword evidence="4 7" id="KW-1133">Transmembrane helix</keyword>
<feature type="transmembrane region" description="Helical" evidence="7">
    <location>
        <begin position="275"/>
        <end position="296"/>
    </location>
</feature>
<comment type="subcellular location">
    <subcellularLocation>
        <location evidence="1">Cell membrane</location>
        <topology evidence="1">Multi-pass membrane protein</topology>
    </subcellularLocation>
</comment>
<evidence type="ECO:0000313" key="8">
    <source>
        <dbReference type="EMBL" id="WGW11731.1"/>
    </source>
</evidence>
<feature type="transmembrane region" description="Helical" evidence="7">
    <location>
        <begin position="204"/>
        <end position="227"/>
    </location>
</feature>
<dbReference type="PANTHER" id="PTHR30213:SF0">
    <property type="entry name" value="UPF0761 MEMBRANE PROTEIN YIHY"/>
    <property type="match status" value="1"/>
</dbReference>
<evidence type="ECO:0000313" key="9">
    <source>
        <dbReference type="Proteomes" id="UP001209083"/>
    </source>
</evidence>
<dbReference type="Pfam" id="PF03631">
    <property type="entry name" value="Virul_fac_BrkB"/>
    <property type="match status" value="1"/>
</dbReference>
<keyword evidence="9" id="KW-1185">Reference proteome</keyword>
<evidence type="ECO:0000256" key="5">
    <source>
        <dbReference type="ARBA" id="ARBA00023136"/>
    </source>
</evidence>
<evidence type="ECO:0000256" key="2">
    <source>
        <dbReference type="ARBA" id="ARBA00022475"/>
    </source>
</evidence>
<gene>
    <name evidence="8" type="ORF">LWF01_16795</name>
</gene>
<accession>A0ABY8QTH5</accession>
<reference evidence="8 9" key="1">
    <citation type="submission" date="2023-05" db="EMBL/GenBank/DDBJ databases">
        <title>Lithophilousrod everest ZFBP1038 complete genpme.</title>
        <authorList>
            <person name="Tian M."/>
        </authorList>
    </citation>
    <scope>NUCLEOTIDE SEQUENCE [LARGE SCALE GENOMIC DNA]</scope>
    <source>
        <strain evidence="8 9">ZFBP1038</strain>
    </source>
</reference>
<evidence type="ECO:0000256" key="4">
    <source>
        <dbReference type="ARBA" id="ARBA00022989"/>
    </source>
</evidence>
<evidence type="ECO:0000256" key="7">
    <source>
        <dbReference type="SAM" id="Phobius"/>
    </source>
</evidence>
<evidence type="ECO:0000256" key="1">
    <source>
        <dbReference type="ARBA" id="ARBA00004651"/>
    </source>
</evidence>
<sequence length="364" mass="39054">MSTADESRAGSQTDAPPPEDSRKPDAPTDLTKPSWSYIIRKTFREFTKDQCLDLAASLTYYATLSLFPALLAIVSLLGVVGQAQQTTDAVLGLLSGLAPADTINTVRGPLESLTSAPAAGLALIVGIAGALWSASGYVGGFGRAMNRIYETDEGRPVWKLRPVQLLITLVIVILIAIAGILLAVSGPVAQAIGDALGLGGGILLVWNIVKWPVLLIVVIAIVALLYHATPNVRQPKFRWISVGAVVGIIVWILASTGFAFYVANFSNYNKTYGSLGGVIVFLLWLWITNLALLFGAEFDAEIERGRELQAGIPAEESIQLPPRDTRQIKKAAKKDEKDLARGRSLREQADRGSSSDERDSSSEK</sequence>
<dbReference type="PIRSF" id="PIRSF035875">
    <property type="entry name" value="RNase_BN"/>
    <property type="match status" value="1"/>
</dbReference>
<keyword evidence="3 7" id="KW-0812">Transmembrane</keyword>
<dbReference type="EMBL" id="CP090958">
    <property type="protein sequence ID" value="WGW11731.1"/>
    <property type="molecule type" value="Genomic_DNA"/>
</dbReference>
<evidence type="ECO:0000256" key="3">
    <source>
        <dbReference type="ARBA" id="ARBA00022692"/>
    </source>
</evidence>
<dbReference type="NCBIfam" id="TIGR00765">
    <property type="entry name" value="yihY_not_rbn"/>
    <property type="match status" value="1"/>
</dbReference>
<dbReference type="RefSeq" id="WP_349638521.1">
    <property type="nucleotide sequence ID" value="NZ_CP090958.1"/>
</dbReference>
<protein>
    <submittedName>
        <fullName evidence="8">YihY/virulence factor BrkB family protein</fullName>
    </submittedName>
</protein>
<feature type="transmembrane region" description="Helical" evidence="7">
    <location>
        <begin position="163"/>
        <end position="184"/>
    </location>
</feature>
<feature type="transmembrane region" description="Helical" evidence="7">
    <location>
        <begin position="239"/>
        <end position="263"/>
    </location>
</feature>
<keyword evidence="2" id="KW-1003">Cell membrane</keyword>
<feature type="region of interest" description="Disordered" evidence="6">
    <location>
        <begin position="322"/>
        <end position="364"/>
    </location>
</feature>
<dbReference type="InterPro" id="IPR017039">
    <property type="entry name" value="Virul_fac_BrkB"/>
</dbReference>
<proteinExistence type="predicted"/>
<feature type="compositionally biased region" description="Basic and acidic residues" evidence="6">
    <location>
        <begin position="323"/>
        <end position="364"/>
    </location>
</feature>
<evidence type="ECO:0000256" key="6">
    <source>
        <dbReference type="SAM" id="MobiDB-lite"/>
    </source>
</evidence>
<dbReference type="PANTHER" id="PTHR30213">
    <property type="entry name" value="INNER MEMBRANE PROTEIN YHJD"/>
    <property type="match status" value="1"/>
</dbReference>
<feature type="transmembrane region" description="Helical" evidence="7">
    <location>
        <begin position="118"/>
        <end position="142"/>
    </location>
</feature>
<dbReference type="Proteomes" id="UP001209083">
    <property type="component" value="Chromosome"/>
</dbReference>
<name>A0ABY8QTH5_9MICO</name>
<feature type="region of interest" description="Disordered" evidence="6">
    <location>
        <begin position="1"/>
        <end position="29"/>
    </location>
</feature>
<keyword evidence="5 7" id="KW-0472">Membrane</keyword>
<feature type="transmembrane region" description="Helical" evidence="7">
    <location>
        <begin position="58"/>
        <end position="80"/>
    </location>
</feature>